<gene>
    <name evidence="1" type="ORF">CWATWH0003_2169b1</name>
</gene>
<dbReference type="Proteomes" id="UP000003477">
    <property type="component" value="Unassembled WGS sequence"/>
</dbReference>
<protein>
    <submittedName>
        <fullName evidence="1">Uncharacterized protein</fullName>
    </submittedName>
</protein>
<evidence type="ECO:0000313" key="1">
    <source>
        <dbReference type="EMBL" id="EHJ13137.1"/>
    </source>
</evidence>
<proteinExistence type="predicted"/>
<evidence type="ECO:0000313" key="2">
    <source>
        <dbReference type="Proteomes" id="UP000003477"/>
    </source>
</evidence>
<accession>G5J3U6</accession>
<comment type="caution">
    <text evidence="1">The sequence shown here is derived from an EMBL/GenBank/DDBJ whole genome shotgun (WGS) entry which is preliminary data.</text>
</comment>
<dbReference type="AlphaFoldDB" id="G5J3U6"/>
<sequence length="23" mass="2585">MLIYVRLRSSDINTARLSSKSSS</sequence>
<dbReference type="EMBL" id="AESD01000329">
    <property type="protein sequence ID" value="EHJ13137.1"/>
    <property type="molecule type" value="Genomic_DNA"/>
</dbReference>
<reference evidence="1 2" key="1">
    <citation type="journal article" date="2011" name="Front. Microbiol.">
        <title>Two Strains of Crocosphaera watsonii with Highly Conserved Genomes are Distinguished by Strain-Specific Features.</title>
        <authorList>
            <person name="Bench S.R."/>
            <person name="Ilikchyan I.N."/>
            <person name="Tripp H.J."/>
            <person name="Zehr J.P."/>
        </authorList>
    </citation>
    <scope>NUCLEOTIDE SEQUENCE [LARGE SCALE GENOMIC DNA]</scope>
    <source>
        <strain evidence="1 2">WH 0003</strain>
    </source>
</reference>
<name>G5J3U6_CROWT</name>
<organism evidence="1 2">
    <name type="scientific">Crocosphaera watsonii WH 0003</name>
    <dbReference type="NCBI Taxonomy" id="423471"/>
    <lineage>
        <taxon>Bacteria</taxon>
        <taxon>Bacillati</taxon>
        <taxon>Cyanobacteriota</taxon>
        <taxon>Cyanophyceae</taxon>
        <taxon>Oscillatoriophycideae</taxon>
        <taxon>Chroococcales</taxon>
        <taxon>Aphanothecaceae</taxon>
        <taxon>Crocosphaera</taxon>
    </lineage>
</organism>